<evidence type="ECO:0000256" key="1">
    <source>
        <dbReference type="SAM" id="MobiDB-lite"/>
    </source>
</evidence>
<dbReference type="GO" id="GO:0006874">
    <property type="term" value="P:intracellular calcium ion homeostasis"/>
    <property type="evidence" value="ECO:0007669"/>
    <property type="project" value="TreeGrafter"/>
</dbReference>
<dbReference type="SUPFAM" id="SSF50182">
    <property type="entry name" value="Sm-like ribonucleoproteins"/>
    <property type="match status" value="1"/>
</dbReference>
<feature type="domain" description="Mechanosensitive ion channel MscS" evidence="3">
    <location>
        <begin position="417"/>
        <end position="482"/>
    </location>
</feature>
<dbReference type="GO" id="GO:0016020">
    <property type="term" value="C:membrane"/>
    <property type="evidence" value="ECO:0007669"/>
    <property type="project" value="InterPro"/>
</dbReference>
<organism evidence="5 6">
    <name type="scientific">Rhizoctonia solani</name>
    <dbReference type="NCBI Taxonomy" id="456999"/>
    <lineage>
        <taxon>Eukaryota</taxon>
        <taxon>Fungi</taxon>
        <taxon>Dikarya</taxon>
        <taxon>Basidiomycota</taxon>
        <taxon>Agaricomycotina</taxon>
        <taxon>Agaricomycetes</taxon>
        <taxon>Cantharellales</taxon>
        <taxon>Ceratobasidiaceae</taxon>
        <taxon>Rhizoctonia</taxon>
    </lineage>
</organism>
<keyword evidence="2" id="KW-0472">Membrane</keyword>
<dbReference type="InterPro" id="IPR006685">
    <property type="entry name" value="MscS_channel_2nd"/>
</dbReference>
<evidence type="ECO:0000259" key="3">
    <source>
        <dbReference type="Pfam" id="PF00924"/>
    </source>
</evidence>
<feature type="transmembrane region" description="Helical" evidence="2">
    <location>
        <begin position="372"/>
        <end position="391"/>
    </location>
</feature>
<evidence type="ECO:0000313" key="5">
    <source>
        <dbReference type="EMBL" id="QRW21415.1"/>
    </source>
</evidence>
<evidence type="ECO:0000259" key="4">
    <source>
        <dbReference type="Pfam" id="PF25886"/>
    </source>
</evidence>
<dbReference type="KEGG" id="rsx:RhiXN_06404"/>
<feature type="region of interest" description="Disordered" evidence="1">
    <location>
        <begin position="61"/>
        <end position="116"/>
    </location>
</feature>
<name>A0A8H8NXM7_9AGAM</name>
<reference evidence="5" key="1">
    <citation type="submission" date="2020-05" db="EMBL/GenBank/DDBJ databases">
        <title>Evolutionary and genomic comparisons of hybrid uninucleate and nonhybrid Rhizoctonia fungi.</title>
        <authorList>
            <person name="Li C."/>
            <person name="Chen X."/>
        </authorList>
    </citation>
    <scope>NUCLEOTIDE SEQUENCE</scope>
    <source>
        <strain evidence="5">AG-1 IA</strain>
    </source>
</reference>
<protein>
    <submittedName>
        <fullName evidence="5">Transporter, small conductance mechanosensitive ion channel (MscS) family protein</fullName>
    </submittedName>
</protein>
<dbReference type="EMBL" id="CP059664">
    <property type="protein sequence ID" value="QRW21415.1"/>
    <property type="molecule type" value="Genomic_DNA"/>
</dbReference>
<dbReference type="GeneID" id="67028683"/>
<feature type="transmembrane region" description="Helical" evidence="2">
    <location>
        <begin position="197"/>
        <end position="220"/>
    </location>
</feature>
<feature type="compositionally biased region" description="Polar residues" evidence="1">
    <location>
        <begin position="652"/>
        <end position="661"/>
    </location>
</feature>
<keyword evidence="2" id="KW-0812">Transmembrane</keyword>
<dbReference type="Pfam" id="PF25886">
    <property type="entry name" value="Msy1"/>
    <property type="match status" value="1"/>
</dbReference>
<feature type="transmembrane region" description="Helical" evidence="2">
    <location>
        <begin position="403"/>
        <end position="427"/>
    </location>
</feature>
<dbReference type="Pfam" id="PF00924">
    <property type="entry name" value="MS_channel_2nd"/>
    <property type="match status" value="1"/>
</dbReference>
<feature type="domain" description="Mechanosensitive ion channel protein Msy1/2-like transmembrane" evidence="4">
    <location>
        <begin position="184"/>
        <end position="222"/>
    </location>
</feature>
<dbReference type="PANTHER" id="PTHR31323:SF15">
    <property type="entry name" value="MECHANOSENSITIVE ION CHANNEL PROTEIN MSY1"/>
    <property type="match status" value="1"/>
</dbReference>
<sequence>MSNLGKQPAVEQYHSIDLENPGDIPTHSPPTSHMQYQPMPDPISDSYSVHSTVPLNTGYKMDTIPPMPEPSAARIVEPSPSYLPRYPPNRQDSYADSNHSAGASAAGTGPGGFVRLKDRENEKSTRPHHPRNQSWDFLSGITKDIDGFDTRNASQAHLQFAEGDIPKNRLPDLDPNDPGAVARQADNAGNLQLIQKILFGLMLCAAILLGEKFAIQWIAYKFHERSYAERIAAQRFRQVVLQRYTNTRLKFLVEATLSKTAKRPPFRFNPKKLLRGVIKGEIAGSSVLQPNSPAAMVATALSSANKTRLLARRIFYSFVQPGANTLVITDIAQYFPDHEMTEIAFGMFDKTETTMLRETRDIDSAVGRLDNILMSFYFIIAALVIAVTLEAKLTTLLTGAGSLVLGLSWLIGASASEVLTSVIFLFIKHPYDVGDRVDIDKGSYIVKEMRLLSTVFIDVTRGCLVQAPNAGLSTQFISNIQRSGPMSETFVFDVAYDTEFEQIEALRSRMLAFVQSHRRDYQPTFDIVVSDIPGQEKMTLKADILYKSNWQQGALKTKRRNKWMCALKTAMAELKVYGPTGDPSAKPGPTKYTQVPWEEVKEMERTEMPLPDLSTNEPRIPRGEWSFTDQDAMILDRRQDVFDEADDYSFMPTAQTRSGQDLRQRRMTRGVGETGEAIEMSRSRASMPRARR</sequence>
<accession>A0A8H8NXM7</accession>
<dbReference type="InterPro" id="IPR010920">
    <property type="entry name" value="LSM_dom_sf"/>
</dbReference>
<dbReference type="Proteomes" id="UP000650533">
    <property type="component" value="Chromosome 7"/>
</dbReference>
<dbReference type="InterPro" id="IPR058650">
    <property type="entry name" value="Msy1/2-like"/>
</dbReference>
<gene>
    <name evidence="5" type="ORF">RhiXN_06404</name>
</gene>
<evidence type="ECO:0000256" key="2">
    <source>
        <dbReference type="SAM" id="Phobius"/>
    </source>
</evidence>
<dbReference type="PANTHER" id="PTHR31323">
    <property type="entry name" value="MECHANOSENSITIVE ION CHANNEL PROTEIN MSY2"/>
    <property type="match status" value="1"/>
</dbReference>
<dbReference type="AlphaFoldDB" id="A0A8H8NXM7"/>
<evidence type="ECO:0000313" key="6">
    <source>
        <dbReference type="Proteomes" id="UP000650533"/>
    </source>
</evidence>
<feature type="region of interest" description="Disordered" evidence="1">
    <location>
        <begin position="646"/>
        <end position="692"/>
    </location>
</feature>
<feature type="compositionally biased region" description="Low complexity" evidence="1">
    <location>
        <begin position="95"/>
        <end position="107"/>
    </location>
</feature>
<proteinExistence type="predicted"/>
<feature type="region of interest" description="Disordered" evidence="1">
    <location>
        <begin position="1"/>
        <end position="40"/>
    </location>
</feature>
<feature type="compositionally biased region" description="Low complexity" evidence="1">
    <location>
        <begin position="683"/>
        <end position="692"/>
    </location>
</feature>
<dbReference type="RefSeq" id="XP_043181652.1">
    <property type="nucleotide sequence ID" value="XM_043326220.1"/>
</dbReference>
<keyword evidence="2" id="KW-1133">Transmembrane helix</keyword>
<dbReference type="GO" id="GO:0005262">
    <property type="term" value="F:calcium channel activity"/>
    <property type="evidence" value="ECO:0007669"/>
    <property type="project" value="TreeGrafter"/>
</dbReference>